<dbReference type="Gene3D" id="1.10.167.10">
    <property type="entry name" value="Regulator of G-protein Signalling 4, domain 2"/>
    <property type="match status" value="1"/>
</dbReference>
<keyword evidence="2" id="KW-0812">Transmembrane</keyword>
<feature type="region of interest" description="Disordered" evidence="1">
    <location>
        <begin position="202"/>
        <end position="238"/>
    </location>
</feature>
<feature type="transmembrane region" description="Helical" evidence="2">
    <location>
        <begin position="718"/>
        <end position="739"/>
    </location>
</feature>
<sequence length="744" mass="81899">MSVQAPPAVSVPDPKLDPTELASSLPQAQLENLRYKVIQIMDSIGNLIMTLNTPHGVGVAGGLAGWQVSPGFQYKTHSLAASLAAPPTRKGQTTLRQIAPHPFSVDGSQAQAQGAAPPTGLDPQLDAMLDALLDGRRAPSVLKNDVTNVGRLRVSNVDTSNGVNVEELRALEARLDEIRRAHDARCARGVEAVRQLKDKSRLLFDDSDTSPSGTVAGSSGASTQADEEAVGQEDEDMVEVAPEHEREVAMDTGLDTEDGTPTHTYFEPAAEDSDSSSGDEAEEGQVRPADTFGVINGDLVEGDGSDSDGMEDMSVPPFVAPLYQNGDRPAPPLGVASLENLWSVLELAMCRVVSALVVAMENQSEEYRKRLPTFEEVLSRKTRPPVDLFMFYLFLQREGAEDVLDFWLDVKQHENLCRAYFKDVRKSGRTIRDDWPQYWEYARRRGSVYGHVVGLEKSPTTLAAKRSTVSTTDEKRRTPSPRPVTPTGPDGYRPARAPSADERDPRATTPFRASGLFKRASLRAPTILRRDAAITRVDLVASAERIFARYLVPGADKEVYLPPALRINDFALSAHQLPSPTSPSYEAESAALAQVPDMFHSQMDYVFRAMEQDAFPRFLRAKAFGNLTPVSALVRLCLGLLALWIALAAAFALIFLDVEPKSKRFFLFIPFTIAFLLLISHQYELDPILVFLRQSETTPFRTISIRERYVKNLLLGRAAWVCLLVALLSVVFTIIFWAVPGRRL</sequence>
<evidence type="ECO:0000259" key="3">
    <source>
        <dbReference type="PROSITE" id="PS50132"/>
    </source>
</evidence>
<keyword evidence="2" id="KW-1133">Transmembrane helix</keyword>
<comment type="caution">
    <text evidence="4">The sequence shown here is derived from an EMBL/GenBank/DDBJ whole genome shotgun (WGS) entry which is preliminary data.</text>
</comment>
<dbReference type="InterPro" id="IPR052246">
    <property type="entry name" value="Cell_Polariz_PKAAnc"/>
</dbReference>
<dbReference type="PANTHER" id="PTHR13155:SF1">
    <property type="entry name" value="A-KINASE ANCHOR PROTEIN 10, MITOCHONDRIAL"/>
    <property type="match status" value="1"/>
</dbReference>
<evidence type="ECO:0000313" key="4">
    <source>
        <dbReference type="EMBL" id="KAB5588952.1"/>
    </source>
</evidence>
<feature type="compositionally biased region" description="Acidic residues" evidence="1">
    <location>
        <begin position="269"/>
        <end position="283"/>
    </location>
</feature>
<feature type="transmembrane region" description="Helical" evidence="2">
    <location>
        <begin position="632"/>
        <end position="656"/>
    </location>
</feature>
<proteinExistence type="predicted"/>
<feature type="region of interest" description="Disordered" evidence="1">
    <location>
        <begin position="460"/>
        <end position="510"/>
    </location>
</feature>
<keyword evidence="2" id="KW-0472">Membrane</keyword>
<dbReference type="OrthoDB" id="5584247at2759"/>
<dbReference type="GO" id="GO:0008104">
    <property type="term" value="P:intracellular protein localization"/>
    <property type="evidence" value="ECO:0007669"/>
    <property type="project" value="TreeGrafter"/>
</dbReference>
<dbReference type="InterPro" id="IPR016137">
    <property type="entry name" value="RGS"/>
</dbReference>
<dbReference type="PANTHER" id="PTHR13155">
    <property type="entry name" value="A-KINASE ANCHOR PROTEINS"/>
    <property type="match status" value="1"/>
</dbReference>
<dbReference type="GO" id="GO:0005886">
    <property type="term" value="C:plasma membrane"/>
    <property type="evidence" value="ECO:0007669"/>
    <property type="project" value="TreeGrafter"/>
</dbReference>
<dbReference type="Proteomes" id="UP000383932">
    <property type="component" value="Unassembled WGS sequence"/>
</dbReference>
<feature type="region of interest" description="Disordered" evidence="1">
    <location>
        <begin position="250"/>
        <end position="296"/>
    </location>
</feature>
<dbReference type="InterPro" id="IPR036305">
    <property type="entry name" value="RGS_sf"/>
</dbReference>
<name>A0A5N5QB01_9AGAM</name>
<evidence type="ECO:0000256" key="2">
    <source>
        <dbReference type="SAM" id="Phobius"/>
    </source>
</evidence>
<dbReference type="SMART" id="SM00315">
    <property type="entry name" value="RGS"/>
    <property type="match status" value="1"/>
</dbReference>
<organism evidence="4 5">
    <name type="scientific">Ceratobasidium theobromae</name>
    <dbReference type="NCBI Taxonomy" id="1582974"/>
    <lineage>
        <taxon>Eukaryota</taxon>
        <taxon>Fungi</taxon>
        <taxon>Dikarya</taxon>
        <taxon>Basidiomycota</taxon>
        <taxon>Agaricomycotina</taxon>
        <taxon>Agaricomycetes</taxon>
        <taxon>Cantharellales</taxon>
        <taxon>Ceratobasidiaceae</taxon>
        <taxon>Ceratobasidium</taxon>
    </lineage>
</organism>
<feature type="region of interest" description="Disordered" evidence="1">
    <location>
        <begin position="1"/>
        <end position="20"/>
    </location>
</feature>
<dbReference type="EMBL" id="SSOP01000341">
    <property type="protein sequence ID" value="KAB5588952.1"/>
    <property type="molecule type" value="Genomic_DNA"/>
</dbReference>
<gene>
    <name evidence="4" type="ORF">CTheo_7610</name>
</gene>
<feature type="compositionally biased region" description="Acidic residues" evidence="1">
    <location>
        <begin position="225"/>
        <end position="238"/>
    </location>
</feature>
<keyword evidence="5" id="KW-1185">Reference proteome</keyword>
<dbReference type="AlphaFoldDB" id="A0A5N5QB01"/>
<dbReference type="InterPro" id="IPR044926">
    <property type="entry name" value="RGS_subdomain_2"/>
</dbReference>
<accession>A0A5N5QB01</accession>
<reference evidence="4 5" key="1">
    <citation type="journal article" date="2019" name="Fungal Biol. Biotechnol.">
        <title>Draft genome sequence of fastidious pathogen Ceratobasidium theobromae, which causes vascular-streak dieback in Theobroma cacao.</title>
        <authorList>
            <person name="Ali S.S."/>
            <person name="Asman A."/>
            <person name="Shao J."/>
            <person name="Firmansyah A.P."/>
            <person name="Susilo A.W."/>
            <person name="Rosmana A."/>
            <person name="McMahon P."/>
            <person name="Junaid M."/>
            <person name="Guest D."/>
            <person name="Kheng T.Y."/>
            <person name="Meinhardt L.W."/>
            <person name="Bailey B.A."/>
        </authorList>
    </citation>
    <scope>NUCLEOTIDE SEQUENCE [LARGE SCALE GENOMIC DNA]</scope>
    <source>
        <strain evidence="4 5">CT2</strain>
    </source>
</reference>
<protein>
    <submittedName>
        <fullName evidence="4">Bud site selection protein RAX1</fullName>
    </submittedName>
</protein>
<dbReference type="SUPFAM" id="SSF48097">
    <property type="entry name" value="Regulator of G-protein signaling, RGS"/>
    <property type="match status" value="1"/>
</dbReference>
<dbReference type="PROSITE" id="PS50132">
    <property type="entry name" value="RGS"/>
    <property type="match status" value="1"/>
</dbReference>
<feature type="compositionally biased region" description="Low complexity" evidence="1">
    <location>
        <begin position="209"/>
        <end position="224"/>
    </location>
</feature>
<feature type="domain" description="RGS" evidence="3">
    <location>
        <begin position="377"/>
        <end position="628"/>
    </location>
</feature>
<feature type="transmembrane region" description="Helical" evidence="2">
    <location>
        <begin position="665"/>
        <end position="683"/>
    </location>
</feature>
<evidence type="ECO:0000313" key="5">
    <source>
        <dbReference type="Proteomes" id="UP000383932"/>
    </source>
</evidence>
<evidence type="ECO:0000256" key="1">
    <source>
        <dbReference type="SAM" id="MobiDB-lite"/>
    </source>
</evidence>